<keyword evidence="5" id="KW-0539">Nucleus</keyword>
<dbReference type="InterPro" id="IPR020987">
    <property type="entry name" value="Centromere_Cenp-M"/>
</dbReference>
<evidence type="ECO:0000256" key="5">
    <source>
        <dbReference type="ARBA" id="ARBA00023242"/>
    </source>
</evidence>
<dbReference type="GO" id="GO:0000775">
    <property type="term" value="C:chromosome, centromeric region"/>
    <property type="evidence" value="ECO:0007669"/>
    <property type="project" value="UniProtKB-SubCell"/>
</dbReference>
<protein>
    <recommendedName>
        <fullName evidence="3">Centromere protein M</fullName>
    </recommendedName>
</protein>
<gene>
    <name evidence="7" type="primary">Cenpm</name>
</gene>
<evidence type="ECO:0000256" key="4">
    <source>
        <dbReference type="ARBA" id="ARBA00022454"/>
    </source>
</evidence>
<accession>A0A6F9D9K8</accession>
<evidence type="ECO:0000313" key="7">
    <source>
        <dbReference type="EMBL" id="CAB3229806.1"/>
    </source>
</evidence>
<keyword evidence="4" id="KW-0158">Chromosome</keyword>
<dbReference type="EMBL" id="LR783824">
    <property type="protein sequence ID" value="CAB3229806.1"/>
    <property type="molecule type" value="mRNA"/>
</dbReference>
<dbReference type="GO" id="GO:0005634">
    <property type="term" value="C:nucleus"/>
    <property type="evidence" value="ECO:0007669"/>
    <property type="project" value="UniProtKB-SubCell"/>
</dbReference>
<dbReference type="PANTHER" id="PTHR34436:SF1">
    <property type="entry name" value="CENTROMERE PROTEIN M"/>
    <property type="match status" value="1"/>
</dbReference>
<organism evidence="7">
    <name type="scientific">Phallusia mammillata</name>
    <dbReference type="NCBI Taxonomy" id="59560"/>
    <lineage>
        <taxon>Eukaryota</taxon>
        <taxon>Metazoa</taxon>
        <taxon>Chordata</taxon>
        <taxon>Tunicata</taxon>
        <taxon>Ascidiacea</taxon>
        <taxon>Phlebobranchia</taxon>
        <taxon>Ascidiidae</taxon>
        <taxon>Phallusia</taxon>
    </lineage>
</organism>
<proteinExistence type="evidence at transcript level"/>
<evidence type="ECO:0000256" key="2">
    <source>
        <dbReference type="ARBA" id="ARBA00004584"/>
    </source>
</evidence>
<dbReference type="AlphaFoldDB" id="A0A6F9D9K8"/>
<dbReference type="InterPro" id="IPR027417">
    <property type="entry name" value="P-loop_NTPase"/>
</dbReference>
<name>A0A6F9D9K8_9ASCI</name>
<comment type="subcellular location">
    <subcellularLocation>
        <location evidence="2">Chromosome</location>
        <location evidence="2">Centromere</location>
    </subcellularLocation>
    <subcellularLocation>
        <location evidence="1">Nucleus</location>
    </subcellularLocation>
</comment>
<keyword evidence="6" id="KW-0137">Centromere</keyword>
<dbReference type="Gene3D" id="3.40.50.300">
    <property type="entry name" value="P-loop containing nucleotide triphosphate hydrolases"/>
    <property type="match status" value="1"/>
</dbReference>
<reference evidence="7" key="1">
    <citation type="submission" date="2020-04" db="EMBL/GenBank/DDBJ databases">
        <authorList>
            <person name="Neveu A P."/>
        </authorList>
    </citation>
    <scope>NUCLEOTIDE SEQUENCE</scope>
    <source>
        <tissue evidence="7">Whole embryo</tissue>
    </source>
</reference>
<evidence type="ECO:0000256" key="6">
    <source>
        <dbReference type="ARBA" id="ARBA00023328"/>
    </source>
</evidence>
<dbReference type="PANTHER" id="PTHR34436">
    <property type="entry name" value="CENTROMERE PROTEIN M"/>
    <property type="match status" value="1"/>
</dbReference>
<evidence type="ECO:0000256" key="1">
    <source>
        <dbReference type="ARBA" id="ARBA00004123"/>
    </source>
</evidence>
<dbReference type="Pfam" id="PF11111">
    <property type="entry name" value="CENP-M"/>
    <property type="match status" value="1"/>
</dbReference>
<evidence type="ECO:0000256" key="3">
    <source>
        <dbReference type="ARBA" id="ARBA00016382"/>
    </source>
</evidence>
<sequence length="172" mass="18929">MSIGSTLKVTDENGDLKKSILLVGDITSDLKQFASEVLHEADIVGTDVNIYTTDRLPLTDGNVVASLLVIIVDLSNKETLTSSSYFLQFIPKEFFIGRLIFVGLNVNNEQSWSIEPEEISDLARQCACPVLWGSVNNAQSMSILSKQILKKLECVTTNQYPTVLCTGLSNLR</sequence>